<comment type="caution">
    <text evidence="2">The sequence shown here is derived from an EMBL/GenBank/DDBJ whole genome shotgun (WGS) entry which is preliminary data.</text>
</comment>
<protein>
    <submittedName>
        <fullName evidence="2">Uncharacterized protein</fullName>
    </submittedName>
</protein>
<dbReference type="Proteomes" id="UP000765509">
    <property type="component" value="Unassembled WGS sequence"/>
</dbReference>
<evidence type="ECO:0000313" key="2">
    <source>
        <dbReference type="EMBL" id="MBW0488477.1"/>
    </source>
</evidence>
<feature type="compositionally biased region" description="Basic and acidic residues" evidence="1">
    <location>
        <begin position="191"/>
        <end position="208"/>
    </location>
</feature>
<dbReference type="AlphaFoldDB" id="A0A9Q3CU30"/>
<organism evidence="2 3">
    <name type="scientific">Austropuccinia psidii MF-1</name>
    <dbReference type="NCBI Taxonomy" id="1389203"/>
    <lineage>
        <taxon>Eukaryota</taxon>
        <taxon>Fungi</taxon>
        <taxon>Dikarya</taxon>
        <taxon>Basidiomycota</taxon>
        <taxon>Pucciniomycotina</taxon>
        <taxon>Pucciniomycetes</taxon>
        <taxon>Pucciniales</taxon>
        <taxon>Sphaerophragmiaceae</taxon>
        <taxon>Austropuccinia</taxon>
    </lineage>
</organism>
<evidence type="ECO:0000313" key="3">
    <source>
        <dbReference type="Proteomes" id="UP000765509"/>
    </source>
</evidence>
<keyword evidence="3" id="KW-1185">Reference proteome</keyword>
<proteinExistence type="predicted"/>
<gene>
    <name evidence="2" type="ORF">O181_028192</name>
</gene>
<feature type="region of interest" description="Disordered" evidence="1">
    <location>
        <begin position="63"/>
        <end position="143"/>
    </location>
</feature>
<evidence type="ECO:0000256" key="1">
    <source>
        <dbReference type="SAM" id="MobiDB-lite"/>
    </source>
</evidence>
<name>A0A9Q3CU30_9BASI</name>
<dbReference type="EMBL" id="AVOT02009622">
    <property type="protein sequence ID" value="MBW0488477.1"/>
    <property type="molecule type" value="Genomic_DNA"/>
</dbReference>
<sequence>MTAKKWTPIATQINKKPQNSASIQGKPMLTTCTGKITIINPAIASKGKLPKSADKKFVQGTVKETLSSKRTNHSTDKDCPEPADLEEDTLDKVHGKQDVQPGIPLGRTKSKLPQDLSQRPYGDHQRGNPARNYRRTADPGREYSNSFRLTRSKLNDLSSGFAQFRKQQISAQELPFFTIPESFQENTRIQGKKEDHLQPKEERFRPNDPEASEFGEGSAQEPEVVVSSSRISSPLNRFITPTQIEHNVVTPESNLKSDALWLKMCQYSEQNQRQFAELEASHERMKIVTTSMDKTVKKNSRRT</sequence>
<accession>A0A9Q3CU30</accession>
<feature type="region of interest" description="Disordered" evidence="1">
    <location>
        <begin position="185"/>
        <end position="224"/>
    </location>
</feature>
<reference evidence="2" key="1">
    <citation type="submission" date="2021-03" db="EMBL/GenBank/DDBJ databases">
        <title>Draft genome sequence of rust myrtle Austropuccinia psidii MF-1, a brazilian biotype.</title>
        <authorList>
            <person name="Quecine M.C."/>
            <person name="Pachon D.M.R."/>
            <person name="Bonatelli M.L."/>
            <person name="Correr F.H."/>
            <person name="Franceschini L.M."/>
            <person name="Leite T.F."/>
            <person name="Margarido G.R.A."/>
            <person name="Almeida C.A."/>
            <person name="Ferrarezi J.A."/>
            <person name="Labate C.A."/>
        </authorList>
    </citation>
    <scope>NUCLEOTIDE SEQUENCE</scope>
    <source>
        <strain evidence="2">MF-1</strain>
    </source>
</reference>